<dbReference type="Pfam" id="PF08843">
    <property type="entry name" value="AbiEii"/>
    <property type="match status" value="1"/>
</dbReference>
<dbReference type="Proteomes" id="UP000054698">
    <property type="component" value="Unassembled WGS sequence"/>
</dbReference>
<dbReference type="InterPro" id="IPR014942">
    <property type="entry name" value="AbiEii"/>
</dbReference>
<evidence type="ECO:0000313" key="4">
    <source>
        <dbReference type="Proteomes" id="UP000251942"/>
    </source>
</evidence>
<organism evidence="1 3">
    <name type="scientific">Legionella feeleii</name>
    <dbReference type="NCBI Taxonomy" id="453"/>
    <lineage>
        <taxon>Bacteria</taxon>
        <taxon>Pseudomonadati</taxon>
        <taxon>Pseudomonadota</taxon>
        <taxon>Gammaproteobacteria</taxon>
        <taxon>Legionellales</taxon>
        <taxon>Legionellaceae</taxon>
        <taxon>Legionella</taxon>
    </lineage>
</organism>
<name>A0A0W0U2Z8_9GAMM</name>
<accession>A0A0W0U2Z8</accession>
<dbReference type="Gene3D" id="3.10.450.620">
    <property type="entry name" value="JHP933, nucleotidyltransferase-like core domain"/>
    <property type="match status" value="1"/>
</dbReference>
<gene>
    <name evidence="1" type="ORF">Lfee_0858</name>
    <name evidence="2" type="ORF">NCTC12022_00615</name>
</gene>
<dbReference type="GO" id="GO:0016740">
    <property type="term" value="F:transferase activity"/>
    <property type="evidence" value="ECO:0007669"/>
    <property type="project" value="UniProtKB-KW"/>
</dbReference>
<dbReference type="EMBL" id="UASS01000004">
    <property type="protein sequence ID" value="SPX59904.1"/>
    <property type="molecule type" value="Genomic_DNA"/>
</dbReference>
<protein>
    <submittedName>
        <fullName evidence="2">Nucleotidyl transferase of uncharacterized function (DUF1814)</fullName>
    </submittedName>
</protein>
<dbReference type="STRING" id="453.Lfee_0858"/>
<dbReference type="PATRIC" id="fig|453.4.peg.926"/>
<evidence type="ECO:0000313" key="3">
    <source>
        <dbReference type="Proteomes" id="UP000054698"/>
    </source>
</evidence>
<keyword evidence="3" id="KW-1185">Reference proteome</keyword>
<dbReference type="OrthoDB" id="9780929at2"/>
<reference evidence="1 3" key="1">
    <citation type="submission" date="2015-11" db="EMBL/GenBank/DDBJ databases">
        <title>Genomic analysis of 38 Legionella species identifies large and diverse effector repertoires.</title>
        <authorList>
            <person name="Burstein D."/>
            <person name="Amaro F."/>
            <person name="Zusman T."/>
            <person name="Lifshitz Z."/>
            <person name="Cohen O."/>
            <person name="Gilbert J.A."/>
            <person name="Pupko T."/>
            <person name="Shuman H.A."/>
            <person name="Segal G."/>
        </authorList>
    </citation>
    <scope>NUCLEOTIDE SEQUENCE [LARGE SCALE GENOMIC DNA]</scope>
    <source>
        <strain evidence="1 3">WO-44C</strain>
    </source>
</reference>
<proteinExistence type="predicted"/>
<dbReference type="AlphaFoldDB" id="A0A0W0U2Z8"/>
<sequence length="311" mass="35668">MSIDTSYFLDIADSMGISSPTIIEKDYYAVQLLKELSTISLSGYTLVFAGGTSLLKAHFNTFRMSEDIDIKLVPSLDILKESRNKQKKLRKGIEEAISEKLNASSLFFIKSIKKRDEGKYQHFLVEYPKEFAEINALRPELQLEITESGNFDEAVEKPVSSMYAEAMKLQPEIKSILCASVELTASEKFIALLRRIAAFERNPSQKDDATLVRHVYDLHLIINHHPNLNKITELVEKVIQNDILEFGTQHIEFKRSPKEELNFGLEILLNDHKYKDRYERFIGPLIFHPSPASWDEAIKTVEEMAERLLGK</sequence>
<reference evidence="2 4" key="2">
    <citation type="submission" date="2018-06" db="EMBL/GenBank/DDBJ databases">
        <authorList>
            <consortium name="Pathogen Informatics"/>
            <person name="Doyle S."/>
        </authorList>
    </citation>
    <scope>NUCLEOTIDE SEQUENCE [LARGE SCALE GENOMIC DNA]</scope>
    <source>
        <strain evidence="2 4">NCTC12022</strain>
    </source>
</reference>
<dbReference type="RefSeq" id="WP_058444229.1">
    <property type="nucleotide sequence ID" value="NZ_CAAAHT010000038.1"/>
</dbReference>
<keyword evidence="2" id="KW-0808">Transferase</keyword>
<dbReference type="Proteomes" id="UP000251942">
    <property type="component" value="Unassembled WGS sequence"/>
</dbReference>
<evidence type="ECO:0000313" key="2">
    <source>
        <dbReference type="EMBL" id="SPX59904.1"/>
    </source>
</evidence>
<dbReference type="EMBL" id="LNYB01000026">
    <property type="protein sequence ID" value="KTD02013.1"/>
    <property type="molecule type" value="Genomic_DNA"/>
</dbReference>
<evidence type="ECO:0000313" key="1">
    <source>
        <dbReference type="EMBL" id="KTD02013.1"/>
    </source>
</evidence>